<dbReference type="EMBL" id="JANJYJ010000004">
    <property type="protein sequence ID" value="KAK3219846.1"/>
    <property type="molecule type" value="Genomic_DNA"/>
</dbReference>
<dbReference type="AlphaFoldDB" id="A0AAE0ALT2"/>
<name>A0AAE0ALT2_9ROSI</name>
<dbReference type="EMBL" id="JANJYJ010000004">
    <property type="protein sequence ID" value="KAK3219852.1"/>
    <property type="molecule type" value="Genomic_DNA"/>
</dbReference>
<protein>
    <recommendedName>
        <fullName evidence="6">NAC domain-containing protein</fullName>
    </recommendedName>
</protein>
<feature type="compositionally biased region" description="Low complexity" evidence="5">
    <location>
        <begin position="16"/>
        <end position="30"/>
    </location>
</feature>
<evidence type="ECO:0000313" key="10">
    <source>
        <dbReference type="Proteomes" id="UP001281410"/>
    </source>
</evidence>
<dbReference type="GO" id="GO:0006355">
    <property type="term" value="P:regulation of DNA-templated transcription"/>
    <property type="evidence" value="ECO:0007669"/>
    <property type="project" value="InterPro"/>
</dbReference>
<evidence type="ECO:0000259" key="6">
    <source>
        <dbReference type="PROSITE" id="PS51005"/>
    </source>
</evidence>
<proteinExistence type="predicted"/>
<feature type="region of interest" description="Disordered" evidence="5">
    <location>
        <begin position="1"/>
        <end position="38"/>
    </location>
</feature>
<feature type="compositionally biased region" description="Basic and acidic residues" evidence="5">
    <location>
        <begin position="1"/>
        <end position="15"/>
    </location>
</feature>
<feature type="domain" description="NAC" evidence="6">
    <location>
        <begin position="178"/>
        <end position="347"/>
    </location>
</feature>
<dbReference type="PANTHER" id="PTHR31719">
    <property type="entry name" value="NAC TRANSCRIPTION FACTOR 56"/>
    <property type="match status" value="1"/>
</dbReference>
<organism evidence="8 10">
    <name type="scientific">Dipteronia sinensis</name>
    <dbReference type="NCBI Taxonomy" id="43782"/>
    <lineage>
        <taxon>Eukaryota</taxon>
        <taxon>Viridiplantae</taxon>
        <taxon>Streptophyta</taxon>
        <taxon>Embryophyta</taxon>
        <taxon>Tracheophyta</taxon>
        <taxon>Spermatophyta</taxon>
        <taxon>Magnoliopsida</taxon>
        <taxon>eudicotyledons</taxon>
        <taxon>Gunneridae</taxon>
        <taxon>Pentapetalae</taxon>
        <taxon>rosids</taxon>
        <taxon>malvids</taxon>
        <taxon>Sapindales</taxon>
        <taxon>Sapindaceae</taxon>
        <taxon>Hippocastanoideae</taxon>
        <taxon>Acereae</taxon>
        <taxon>Dipteronia</taxon>
    </lineage>
</organism>
<dbReference type="EMBL" id="JANJYJ010000004">
    <property type="protein sequence ID" value="KAK3219854.1"/>
    <property type="molecule type" value="Genomic_DNA"/>
</dbReference>
<keyword evidence="10" id="KW-1185">Reference proteome</keyword>
<evidence type="ECO:0000313" key="8">
    <source>
        <dbReference type="EMBL" id="KAK3219852.1"/>
    </source>
</evidence>
<dbReference type="PANTHER" id="PTHR31719:SF94">
    <property type="entry name" value="PROTEIN ATAF2"/>
    <property type="match status" value="1"/>
</dbReference>
<dbReference type="InterPro" id="IPR036093">
    <property type="entry name" value="NAC_dom_sf"/>
</dbReference>
<reference evidence="8" key="1">
    <citation type="journal article" date="2023" name="Plant J.">
        <title>Genome sequences and population genomics provide insights into the demographic history, inbreeding, and mutation load of two 'living fossil' tree species of Dipteronia.</title>
        <authorList>
            <person name="Feng Y."/>
            <person name="Comes H.P."/>
            <person name="Chen J."/>
            <person name="Zhu S."/>
            <person name="Lu R."/>
            <person name="Zhang X."/>
            <person name="Li P."/>
            <person name="Qiu J."/>
            <person name="Olsen K.M."/>
            <person name="Qiu Y."/>
        </authorList>
    </citation>
    <scope>NUCLEOTIDE SEQUENCE</scope>
    <source>
        <strain evidence="8">NBL</strain>
    </source>
</reference>
<accession>A0AAE0ALT2</accession>
<keyword evidence="4" id="KW-0539">Nucleus</keyword>
<dbReference type="GO" id="GO:0003677">
    <property type="term" value="F:DNA binding"/>
    <property type="evidence" value="ECO:0007669"/>
    <property type="project" value="UniProtKB-KW"/>
</dbReference>
<evidence type="ECO:0000313" key="7">
    <source>
        <dbReference type="EMBL" id="KAK3219846.1"/>
    </source>
</evidence>
<evidence type="ECO:0000313" key="9">
    <source>
        <dbReference type="EMBL" id="KAK3219854.1"/>
    </source>
</evidence>
<dbReference type="SUPFAM" id="SSF101941">
    <property type="entry name" value="NAC domain"/>
    <property type="match status" value="1"/>
</dbReference>
<dbReference type="Pfam" id="PF02365">
    <property type="entry name" value="NAM"/>
    <property type="match status" value="1"/>
</dbReference>
<keyword evidence="1" id="KW-0805">Transcription regulation</keyword>
<dbReference type="Proteomes" id="UP001281410">
    <property type="component" value="Unassembled WGS sequence"/>
</dbReference>
<dbReference type="Gene3D" id="2.170.150.80">
    <property type="entry name" value="NAC domain"/>
    <property type="match status" value="1"/>
</dbReference>
<gene>
    <name evidence="7" type="ORF">Dsin_013816</name>
    <name evidence="8" type="ORF">Dsin_013822</name>
    <name evidence="9" type="ORF">Dsin_013824</name>
</gene>
<evidence type="ECO:0000256" key="1">
    <source>
        <dbReference type="ARBA" id="ARBA00023015"/>
    </source>
</evidence>
<dbReference type="InterPro" id="IPR003441">
    <property type="entry name" value="NAC-dom"/>
</dbReference>
<evidence type="ECO:0000256" key="5">
    <source>
        <dbReference type="SAM" id="MobiDB-lite"/>
    </source>
</evidence>
<evidence type="ECO:0000256" key="3">
    <source>
        <dbReference type="ARBA" id="ARBA00023163"/>
    </source>
</evidence>
<keyword evidence="2" id="KW-0238">DNA-binding</keyword>
<evidence type="ECO:0000256" key="2">
    <source>
        <dbReference type="ARBA" id="ARBA00023125"/>
    </source>
</evidence>
<sequence>MRKNKAECHQSHTNESHTSSATVPSSSSAAKLPRNAVDDIKPPSFSLDSLVDKLISLIDNDQSSTSDQDSLLYTITPPYAESHLLTLPYPVNNISHNLPLTTSSASYADEPPSFLINYPTNNLGQYLQFPTVPQPYAETQSFNQPSTVNNRDDRVIQGSSSVPYGTKLDNRVGDLSCLPPGYKFRPNDEELILSYLMKKVSNRCLPCNVIIDVDLYKFNPWDLAEKLNQISGEKKWYFTPIERKYPNGERPSRAAGDGYWKATGADKKIIYKHRKPYNDGVYGHIVYGDIIGTKKALVFYVGKPPGDKTHWIMHEYNLFNKVHRPNKKATVQDMRLDPWVLCSIYHKGCGKSLRTSSDDENELIMRSDFNRNNESTSIEHMLDHQLPNH</sequence>
<dbReference type="PROSITE" id="PS51005">
    <property type="entry name" value="NAC"/>
    <property type="match status" value="1"/>
</dbReference>
<keyword evidence="3" id="KW-0804">Transcription</keyword>
<comment type="caution">
    <text evidence="8">The sequence shown here is derived from an EMBL/GenBank/DDBJ whole genome shotgun (WGS) entry which is preliminary data.</text>
</comment>
<evidence type="ECO:0000256" key="4">
    <source>
        <dbReference type="ARBA" id="ARBA00023242"/>
    </source>
</evidence>